<dbReference type="EMBL" id="JAALFE010000010">
    <property type="protein sequence ID" value="NGQ91487.1"/>
    <property type="molecule type" value="Genomic_DNA"/>
</dbReference>
<protein>
    <submittedName>
        <fullName evidence="1">Uncharacterized protein</fullName>
    </submittedName>
</protein>
<reference evidence="1 2" key="1">
    <citation type="submission" date="2020-02" db="EMBL/GenBank/DDBJ databases">
        <title>Rhodobacter translucens sp. nov., a novel bacterium isolated from activated sludge.</title>
        <authorList>
            <person name="Liu J."/>
        </authorList>
    </citation>
    <scope>NUCLEOTIDE SEQUENCE [LARGE SCALE GENOMIC DNA]</scope>
    <source>
        <strain evidence="1 2">HX-7-19</strain>
    </source>
</reference>
<organism evidence="1 2">
    <name type="scientific">Paragemmobacter kunshanensis</name>
    <dbReference type="NCBI Taxonomy" id="2583234"/>
    <lineage>
        <taxon>Bacteria</taxon>
        <taxon>Pseudomonadati</taxon>
        <taxon>Pseudomonadota</taxon>
        <taxon>Alphaproteobacteria</taxon>
        <taxon>Rhodobacterales</taxon>
        <taxon>Paracoccaceae</taxon>
        <taxon>Paragemmobacter</taxon>
    </lineage>
</organism>
<dbReference type="RefSeq" id="WP_165050088.1">
    <property type="nucleotide sequence ID" value="NZ_JAALFE010000010.1"/>
</dbReference>
<gene>
    <name evidence="1" type="ORF">G5V65_11320</name>
</gene>
<accession>A0A6M1TUW3</accession>
<proteinExistence type="predicted"/>
<sequence length="119" mass="12668">MISANIQNITKAEAEEHGPGEYHGAFGVVTVFCESRNVNETVNLFLPAGTAEAVAACINVAVAAGAQQAKADKIAALKREWNRVCEAMNVGSWHGSETDALAEIERIKARIAELESEDA</sequence>
<comment type="caution">
    <text evidence="1">The sequence shown here is derived from an EMBL/GenBank/DDBJ whole genome shotgun (WGS) entry which is preliminary data.</text>
</comment>
<evidence type="ECO:0000313" key="1">
    <source>
        <dbReference type="EMBL" id="NGQ91487.1"/>
    </source>
</evidence>
<dbReference type="Proteomes" id="UP000474758">
    <property type="component" value="Unassembled WGS sequence"/>
</dbReference>
<keyword evidence="2" id="KW-1185">Reference proteome</keyword>
<dbReference type="AlphaFoldDB" id="A0A6M1TUW3"/>
<evidence type="ECO:0000313" key="2">
    <source>
        <dbReference type="Proteomes" id="UP000474758"/>
    </source>
</evidence>
<name>A0A6M1TUW3_9RHOB</name>